<gene>
    <name evidence="2" type="ORF">DZC73_18000</name>
</gene>
<organism evidence="2 3">
    <name type="scientific">Piscinibacter terrae</name>
    <dbReference type="NCBI Taxonomy" id="2496871"/>
    <lineage>
        <taxon>Bacteria</taxon>
        <taxon>Pseudomonadati</taxon>
        <taxon>Pseudomonadota</taxon>
        <taxon>Betaproteobacteria</taxon>
        <taxon>Burkholderiales</taxon>
        <taxon>Sphaerotilaceae</taxon>
        <taxon>Piscinibacter</taxon>
    </lineage>
</organism>
<dbReference type="EMBL" id="QUSW01000005">
    <property type="protein sequence ID" value="RQP23022.1"/>
    <property type="molecule type" value="Genomic_DNA"/>
</dbReference>
<accession>A0A3N7IW81</accession>
<evidence type="ECO:0000256" key="1">
    <source>
        <dbReference type="SAM" id="SignalP"/>
    </source>
</evidence>
<keyword evidence="1" id="KW-0732">Signal</keyword>
<dbReference type="AlphaFoldDB" id="A0A3N7IW81"/>
<sequence>MRWLAIPAALAATSALAAGSPFPLNDAALKKTICGRRACALAYVGRVPTAAGQPEVSVVSWPLCEMDADDKPLPPANEDMRTDGGCGIGYFRVQHQGAKVQDVRFIVADSNAGILGYGAGGGEESVELDAKAGLLKHAISGGSSWRWDNAHTWRLAPAVALEAYESSAAWRLNLNWGRSDGWTAATDVVTGGASYTACRLDPRKKLFQVALGENGESPDTTDVSFADAPLIMAKGFDWKRMAMPVWLEVRADAAPGPRRHTEVITSTTAAGSPLLMRMAWVDFTSLVIEIEGAKAADGTRVELWWWGEPNDGSADCILSADALTRGAGRGARIDESNDRGRVLLASEVKQILITPEGTVTPAFGKPALDELRVQAANVDGRQRLLVQWPSDAKKPERLRLPYAVALSTTINKHQHLVSHTPLRFADPTSFAIPIQRDTRAIDIDADAWNGMVERRFQPPAKK</sequence>
<reference evidence="2 3" key="1">
    <citation type="submission" date="2018-08" db="EMBL/GenBank/DDBJ databases">
        <authorList>
            <person name="Khan S.A."/>
            <person name="Jeon C.O."/>
            <person name="Chun B.H."/>
            <person name="Jeong S.E."/>
        </authorList>
    </citation>
    <scope>NUCLEOTIDE SEQUENCE [LARGE SCALE GENOMIC DNA]</scope>
    <source>
        <strain evidence="2 3">S-16</strain>
    </source>
</reference>
<evidence type="ECO:0000313" key="3">
    <source>
        <dbReference type="Proteomes" id="UP000267464"/>
    </source>
</evidence>
<protein>
    <submittedName>
        <fullName evidence="2">Uncharacterized protein</fullName>
    </submittedName>
</protein>
<proteinExistence type="predicted"/>
<feature type="chain" id="PRO_5018161916" evidence="1">
    <location>
        <begin position="18"/>
        <end position="462"/>
    </location>
</feature>
<evidence type="ECO:0000313" key="2">
    <source>
        <dbReference type="EMBL" id="RQP23022.1"/>
    </source>
</evidence>
<reference evidence="2 3" key="2">
    <citation type="submission" date="2018-12" db="EMBL/GenBank/DDBJ databases">
        <title>Rhizobacter gummiphilus sp. nov., a rubber-degrading bacterium isolated from the soil of a botanical garden in Japan.</title>
        <authorList>
            <person name="Shunsuke S.S."/>
        </authorList>
    </citation>
    <scope>NUCLEOTIDE SEQUENCE [LARGE SCALE GENOMIC DNA]</scope>
    <source>
        <strain evidence="2 3">S-16</strain>
    </source>
</reference>
<comment type="caution">
    <text evidence="2">The sequence shown here is derived from an EMBL/GenBank/DDBJ whole genome shotgun (WGS) entry which is preliminary data.</text>
</comment>
<name>A0A3N7IW81_9BURK</name>
<dbReference type="Proteomes" id="UP000267464">
    <property type="component" value="Unassembled WGS sequence"/>
</dbReference>
<keyword evidence="3" id="KW-1185">Reference proteome</keyword>
<feature type="signal peptide" evidence="1">
    <location>
        <begin position="1"/>
        <end position="17"/>
    </location>
</feature>